<evidence type="ECO:0000313" key="2">
    <source>
        <dbReference type="EMBL" id="KAG7515054.1"/>
    </source>
</evidence>
<keyword evidence="3" id="KW-1185">Reference proteome</keyword>
<organism evidence="2 3">
    <name type="scientific">Solea senegalensis</name>
    <name type="common">Senegalese sole</name>
    <dbReference type="NCBI Taxonomy" id="28829"/>
    <lineage>
        <taxon>Eukaryota</taxon>
        <taxon>Metazoa</taxon>
        <taxon>Chordata</taxon>
        <taxon>Craniata</taxon>
        <taxon>Vertebrata</taxon>
        <taxon>Euteleostomi</taxon>
        <taxon>Actinopterygii</taxon>
        <taxon>Neopterygii</taxon>
        <taxon>Teleostei</taxon>
        <taxon>Neoteleostei</taxon>
        <taxon>Acanthomorphata</taxon>
        <taxon>Carangaria</taxon>
        <taxon>Pleuronectiformes</taxon>
        <taxon>Pleuronectoidei</taxon>
        <taxon>Soleidae</taxon>
        <taxon>Solea</taxon>
    </lineage>
</organism>
<dbReference type="EMBL" id="JAGKHQ010000006">
    <property type="protein sequence ID" value="KAG7515054.1"/>
    <property type="molecule type" value="Genomic_DNA"/>
</dbReference>
<comment type="caution">
    <text evidence="2">The sequence shown here is derived from an EMBL/GenBank/DDBJ whole genome shotgun (WGS) entry which is preliminary data.</text>
</comment>
<evidence type="ECO:0000313" key="3">
    <source>
        <dbReference type="Proteomes" id="UP000693946"/>
    </source>
</evidence>
<feature type="region of interest" description="Disordered" evidence="1">
    <location>
        <begin position="1"/>
        <end position="25"/>
    </location>
</feature>
<reference evidence="2 3" key="1">
    <citation type="journal article" date="2021" name="Sci. Rep.">
        <title>Chromosome anchoring in Senegalese sole (Solea senegalensis) reveals sex-associated markers and genome rearrangements in flatfish.</title>
        <authorList>
            <person name="Guerrero-Cozar I."/>
            <person name="Gomez-Garrido J."/>
            <person name="Berbel C."/>
            <person name="Martinez-Blanch J.F."/>
            <person name="Alioto T."/>
            <person name="Claros M.G."/>
            <person name="Gagnaire P.A."/>
            <person name="Manchado M."/>
        </authorList>
    </citation>
    <scope>NUCLEOTIDE SEQUENCE [LARGE SCALE GENOMIC DNA]</scope>
    <source>
        <strain evidence="2">Sse05_10M</strain>
    </source>
</reference>
<accession>A0AAV6SCM2</accession>
<name>A0AAV6SCM2_SOLSE</name>
<dbReference type="AlphaFoldDB" id="A0AAV6SCM2"/>
<protein>
    <submittedName>
        <fullName evidence="2">Uncharacterized protein</fullName>
    </submittedName>
</protein>
<dbReference type="Proteomes" id="UP000693946">
    <property type="component" value="Linkage Group LG14"/>
</dbReference>
<evidence type="ECO:0000256" key="1">
    <source>
        <dbReference type="SAM" id="MobiDB-lite"/>
    </source>
</evidence>
<gene>
    <name evidence="2" type="ORF">JOB18_048962</name>
</gene>
<sequence>MSPPHSGATLTVQRPRQRSQETSRAVPCRCVQPLLFDTELDPAASFHGAQSIV</sequence>
<proteinExistence type="predicted"/>